<evidence type="ECO:0000313" key="1">
    <source>
        <dbReference type="EMBL" id="KAJ3551669.1"/>
    </source>
</evidence>
<name>A0AAD5VDS3_9AGAR</name>
<accession>A0AAD5VDS3</accession>
<comment type="caution">
    <text evidence="1">The sequence shown here is derived from an EMBL/GenBank/DDBJ whole genome shotgun (WGS) entry which is preliminary data.</text>
</comment>
<proteinExistence type="predicted"/>
<sequence>MNRSGGPPRGSFHRRRFLQKEASFMYRQHIARTLSKLEESFTALSISAMSTEPTGETQNAFIELQDAVAHAFHRLQRFSANQTTKVSVKSAIDGLNGPVVSSSLIATVLDMSLTTREDLIFRSSQD</sequence>
<dbReference type="AlphaFoldDB" id="A0AAD5VDS3"/>
<dbReference type="Proteomes" id="UP001213000">
    <property type="component" value="Unassembled WGS sequence"/>
</dbReference>
<evidence type="ECO:0000313" key="2">
    <source>
        <dbReference type="Proteomes" id="UP001213000"/>
    </source>
</evidence>
<dbReference type="EMBL" id="JANIEX010002170">
    <property type="protein sequence ID" value="KAJ3551669.1"/>
    <property type="molecule type" value="Genomic_DNA"/>
</dbReference>
<reference evidence="1" key="1">
    <citation type="submission" date="2022-07" db="EMBL/GenBank/DDBJ databases">
        <title>Genome Sequence of Leucocoprinus birnbaumii.</title>
        <authorList>
            <person name="Buettner E."/>
        </authorList>
    </citation>
    <scope>NUCLEOTIDE SEQUENCE</scope>
    <source>
        <strain evidence="1">VT141</strain>
    </source>
</reference>
<protein>
    <submittedName>
        <fullName evidence="1">Uncharacterized protein</fullName>
    </submittedName>
</protein>
<organism evidence="1 2">
    <name type="scientific">Leucocoprinus birnbaumii</name>
    <dbReference type="NCBI Taxonomy" id="56174"/>
    <lineage>
        <taxon>Eukaryota</taxon>
        <taxon>Fungi</taxon>
        <taxon>Dikarya</taxon>
        <taxon>Basidiomycota</taxon>
        <taxon>Agaricomycotina</taxon>
        <taxon>Agaricomycetes</taxon>
        <taxon>Agaricomycetidae</taxon>
        <taxon>Agaricales</taxon>
        <taxon>Agaricineae</taxon>
        <taxon>Agaricaceae</taxon>
        <taxon>Leucocoprinus</taxon>
    </lineage>
</organism>
<keyword evidence="2" id="KW-1185">Reference proteome</keyword>
<gene>
    <name evidence="1" type="ORF">NP233_g13037</name>
</gene>